<accession>A0A250KQ47</accession>
<evidence type="ECO:0000313" key="1">
    <source>
        <dbReference type="EMBL" id="BBA33674.1"/>
    </source>
</evidence>
<evidence type="ECO:0000313" key="2">
    <source>
        <dbReference type="Proteomes" id="UP000266313"/>
    </source>
</evidence>
<sequence>MPMTNRYKKAVIEDTVSHGIDEDEQSNLLDLFEYAMKSTATTLAREARFDTSDFATAKERNCEGFQLTLQRLTIDGRDFWHGRFSRAEQQLTVTGSLE</sequence>
<organism evidence="1 2">
    <name type="scientific">Methylocaldum marinum</name>
    <dbReference type="NCBI Taxonomy" id="1432792"/>
    <lineage>
        <taxon>Bacteria</taxon>
        <taxon>Pseudomonadati</taxon>
        <taxon>Pseudomonadota</taxon>
        <taxon>Gammaproteobacteria</taxon>
        <taxon>Methylococcales</taxon>
        <taxon>Methylococcaceae</taxon>
        <taxon>Methylocaldum</taxon>
    </lineage>
</organism>
<name>A0A250KQ47_9GAMM</name>
<reference evidence="1 2" key="1">
    <citation type="submission" date="2016-12" db="EMBL/GenBank/DDBJ databases">
        <title>Genome sequencing of Methylocaldum marinum.</title>
        <authorList>
            <person name="Takeuchi M."/>
            <person name="Kamagata Y."/>
            <person name="Hiraoka S."/>
            <person name="Oshima K."/>
            <person name="Hattori M."/>
            <person name="Iwasaki W."/>
        </authorList>
    </citation>
    <scope>NUCLEOTIDE SEQUENCE [LARGE SCALE GENOMIC DNA]</scope>
    <source>
        <strain evidence="1 2">S8</strain>
    </source>
</reference>
<gene>
    <name evidence="1" type="ORF">sS8_1717</name>
</gene>
<dbReference type="AlphaFoldDB" id="A0A250KQ47"/>
<keyword evidence="2" id="KW-1185">Reference proteome</keyword>
<protein>
    <submittedName>
        <fullName evidence="1">Uncharacterized protein</fullName>
    </submittedName>
</protein>
<dbReference type="EMBL" id="AP017928">
    <property type="protein sequence ID" value="BBA33674.1"/>
    <property type="molecule type" value="Genomic_DNA"/>
</dbReference>
<proteinExistence type="predicted"/>
<dbReference type="KEGG" id="mmai:sS8_1717"/>
<dbReference type="Proteomes" id="UP000266313">
    <property type="component" value="Chromosome"/>
</dbReference>